<dbReference type="InterPro" id="IPR036034">
    <property type="entry name" value="PDZ_sf"/>
</dbReference>
<keyword evidence="8 11" id="KW-1133">Transmembrane helix</keyword>
<evidence type="ECO:0000256" key="6">
    <source>
        <dbReference type="ARBA" id="ARBA00022801"/>
    </source>
</evidence>
<dbReference type="PROSITE" id="PS50106">
    <property type="entry name" value="PDZ"/>
    <property type="match status" value="1"/>
</dbReference>
<dbReference type="CDD" id="cd06163">
    <property type="entry name" value="S2P-M50_PDZ_RseP-like"/>
    <property type="match status" value="1"/>
</dbReference>
<feature type="transmembrane region" description="Helical" evidence="11">
    <location>
        <begin position="332"/>
        <end position="354"/>
    </location>
</feature>
<gene>
    <name evidence="13" type="ORF">A3B35_01520</name>
</gene>
<keyword evidence="7" id="KW-0862">Zinc</keyword>
<dbReference type="InterPro" id="IPR041489">
    <property type="entry name" value="PDZ_6"/>
</dbReference>
<dbReference type="SUPFAM" id="SSF50156">
    <property type="entry name" value="PDZ domain-like"/>
    <property type="match status" value="1"/>
</dbReference>
<dbReference type="InterPro" id="IPR004387">
    <property type="entry name" value="Pept_M50_Zn"/>
</dbReference>
<evidence type="ECO:0000256" key="4">
    <source>
        <dbReference type="ARBA" id="ARBA00022670"/>
    </source>
</evidence>
<keyword evidence="5 11" id="KW-0812">Transmembrane</keyword>
<comment type="similarity">
    <text evidence="3">Belongs to the peptidase M50B family.</text>
</comment>
<name>A0A1F6ETT0_9BACT</name>
<feature type="domain" description="PDZ" evidence="12">
    <location>
        <begin position="113"/>
        <end position="177"/>
    </location>
</feature>
<evidence type="ECO:0000256" key="1">
    <source>
        <dbReference type="ARBA" id="ARBA00001947"/>
    </source>
</evidence>
<dbReference type="Pfam" id="PF17820">
    <property type="entry name" value="PDZ_6"/>
    <property type="match status" value="1"/>
</dbReference>
<evidence type="ECO:0000256" key="7">
    <source>
        <dbReference type="ARBA" id="ARBA00022833"/>
    </source>
</evidence>
<accession>A0A1F6ETT0</accession>
<organism evidence="13 14">
    <name type="scientific">Candidatus Kaiserbacteria bacterium RIFCSPLOWO2_01_FULL_54_24</name>
    <dbReference type="NCBI Taxonomy" id="1798515"/>
    <lineage>
        <taxon>Bacteria</taxon>
        <taxon>Candidatus Kaiseribacteriota</taxon>
    </lineage>
</organism>
<dbReference type="Proteomes" id="UP000177215">
    <property type="component" value="Unassembled WGS sequence"/>
</dbReference>
<dbReference type="GO" id="GO:0004222">
    <property type="term" value="F:metalloendopeptidase activity"/>
    <property type="evidence" value="ECO:0007669"/>
    <property type="project" value="InterPro"/>
</dbReference>
<dbReference type="EMBL" id="MFMC01000029">
    <property type="protein sequence ID" value="OGG77010.1"/>
    <property type="molecule type" value="Genomic_DNA"/>
</dbReference>
<evidence type="ECO:0000313" key="14">
    <source>
        <dbReference type="Proteomes" id="UP000177215"/>
    </source>
</evidence>
<comment type="caution">
    <text evidence="13">The sequence shown here is derived from an EMBL/GenBank/DDBJ whole genome shotgun (WGS) entry which is preliminary data.</text>
</comment>
<dbReference type="PANTHER" id="PTHR42837">
    <property type="entry name" value="REGULATOR OF SIGMA-E PROTEASE RSEP"/>
    <property type="match status" value="1"/>
</dbReference>
<evidence type="ECO:0000256" key="10">
    <source>
        <dbReference type="ARBA" id="ARBA00023136"/>
    </source>
</evidence>
<comment type="cofactor">
    <cofactor evidence="1">
        <name>Zn(2+)</name>
        <dbReference type="ChEBI" id="CHEBI:29105"/>
    </cofactor>
</comment>
<evidence type="ECO:0000256" key="3">
    <source>
        <dbReference type="ARBA" id="ARBA00007931"/>
    </source>
</evidence>
<dbReference type="GO" id="GO:0016020">
    <property type="term" value="C:membrane"/>
    <property type="evidence" value="ECO:0007669"/>
    <property type="project" value="UniProtKB-SubCell"/>
</dbReference>
<feature type="transmembrane region" description="Helical" evidence="11">
    <location>
        <begin position="87"/>
        <end position="108"/>
    </location>
</feature>
<evidence type="ECO:0000259" key="12">
    <source>
        <dbReference type="PROSITE" id="PS50106"/>
    </source>
</evidence>
<sequence length="362" mass="38253">MTALLVVAILVLLIVVHELGHFVVAKLFRVRVEEFGIGYPPRAFTLGKIGETAYTLNWIPFGGFVRLFGDVGKEERGRGSLVDAPRIVQAAILIAGVAMNTLGAWMLFTAAYHTGIPRVVEERVAGESVQLIVAQVVPGSPADAAGLKPGDEVLSIVDSQDVTLSEMSPTNFSDFVRTRGGKALTLTYLHEKETITTTITPAHAVIPDDAGRPAVGMALYMVSAQSLPWSEAAREGASALLNAFRVVGQGLWGIVERALAGDPSLAGVVGPIGLVGVVGNAAQSGFGNVLALAAFISVNLAIINLIPIPALDGGRLFLLGVETVIRREAPRLALQMLNAVGVLLIIFLMITVTYNDIARLFT</sequence>
<proteinExistence type="inferred from homology"/>
<dbReference type="Gene3D" id="2.30.42.10">
    <property type="match status" value="1"/>
</dbReference>
<feature type="transmembrane region" description="Helical" evidence="11">
    <location>
        <begin position="289"/>
        <end position="311"/>
    </location>
</feature>
<keyword evidence="9" id="KW-0482">Metalloprotease</keyword>
<dbReference type="AlphaFoldDB" id="A0A1F6ETT0"/>
<evidence type="ECO:0000256" key="11">
    <source>
        <dbReference type="SAM" id="Phobius"/>
    </source>
</evidence>
<evidence type="ECO:0000256" key="5">
    <source>
        <dbReference type="ARBA" id="ARBA00022692"/>
    </source>
</evidence>
<keyword evidence="4" id="KW-0645">Protease</keyword>
<evidence type="ECO:0000256" key="8">
    <source>
        <dbReference type="ARBA" id="ARBA00022989"/>
    </source>
</evidence>
<keyword evidence="6" id="KW-0378">Hydrolase</keyword>
<dbReference type="InterPro" id="IPR008915">
    <property type="entry name" value="Peptidase_M50"/>
</dbReference>
<keyword evidence="10 11" id="KW-0472">Membrane</keyword>
<comment type="subcellular location">
    <subcellularLocation>
        <location evidence="2">Membrane</location>
        <topology evidence="2">Multi-pass membrane protein</topology>
    </subcellularLocation>
</comment>
<dbReference type="InterPro" id="IPR001478">
    <property type="entry name" value="PDZ"/>
</dbReference>
<dbReference type="GO" id="GO:0006508">
    <property type="term" value="P:proteolysis"/>
    <property type="evidence" value="ECO:0007669"/>
    <property type="project" value="UniProtKB-KW"/>
</dbReference>
<evidence type="ECO:0000313" key="13">
    <source>
        <dbReference type="EMBL" id="OGG77010.1"/>
    </source>
</evidence>
<reference evidence="13 14" key="1">
    <citation type="journal article" date="2016" name="Nat. Commun.">
        <title>Thousands of microbial genomes shed light on interconnected biogeochemical processes in an aquifer system.</title>
        <authorList>
            <person name="Anantharaman K."/>
            <person name="Brown C.T."/>
            <person name="Hug L.A."/>
            <person name="Sharon I."/>
            <person name="Castelle C.J."/>
            <person name="Probst A.J."/>
            <person name="Thomas B.C."/>
            <person name="Singh A."/>
            <person name="Wilkins M.J."/>
            <person name="Karaoz U."/>
            <person name="Brodie E.L."/>
            <person name="Williams K.H."/>
            <person name="Hubbard S.S."/>
            <person name="Banfield J.F."/>
        </authorList>
    </citation>
    <scope>NUCLEOTIDE SEQUENCE [LARGE SCALE GENOMIC DNA]</scope>
</reference>
<evidence type="ECO:0000256" key="9">
    <source>
        <dbReference type="ARBA" id="ARBA00023049"/>
    </source>
</evidence>
<dbReference type="Pfam" id="PF02163">
    <property type="entry name" value="Peptidase_M50"/>
    <property type="match status" value="1"/>
</dbReference>
<protein>
    <recommendedName>
        <fullName evidence="12">PDZ domain-containing protein</fullName>
    </recommendedName>
</protein>
<dbReference type="STRING" id="1798515.A3B35_01520"/>
<evidence type="ECO:0000256" key="2">
    <source>
        <dbReference type="ARBA" id="ARBA00004141"/>
    </source>
</evidence>
<dbReference type="PANTHER" id="PTHR42837:SF2">
    <property type="entry name" value="MEMBRANE METALLOPROTEASE ARASP2, CHLOROPLASTIC-RELATED"/>
    <property type="match status" value="1"/>
</dbReference>
<dbReference type="SMART" id="SM00228">
    <property type="entry name" value="PDZ"/>
    <property type="match status" value="1"/>
</dbReference>